<dbReference type="RefSeq" id="WP_203741269.1">
    <property type="nucleotide sequence ID" value="NZ_BONF01000004.1"/>
</dbReference>
<comment type="caution">
    <text evidence="2">The sequence shown here is derived from an EMBL/GenBank/DDBJ whole genome shotgun (WGS) entry which is preliminary data.</text>
</comment>
<dbReference type="GO" id="GO:0003677">
    <property type="term" value="F:DNA binding"/>
    <property type="evidence" value="ECO:0007669"/>
    <property type="project" value="InterPro"/>
</dbReference>
<dbReference type="EMBL" id="BONF01000004">
    <property type="protein sequence ID" value="GIF79169.1"/>
    <property type="molecule type" value="Genomic_DNA"/>
</dbReference>
<dbReference type="SUPFAM" id="SSF47413">
    <property type="entry name" value="lambda repressor-like DNA-binding domains"/>
    <property type="match status" value="1"/>
</dbReference>
<dbReference type="AlphaFoldDB" id="A0A8J3JAJ1"/>
<dbReference type="InterPro" id="IPR010982">
    <property type="entry name" value="Lambda_DNA-bd_dom_sf"/>
</dbReference>
<sequence>MATSGTSLRRRRIGVALRELREAAGLTHQQVGPALDCSPSKISRIENGEVGVRRGDLLVLLDLYGLDDAGQREELLELARESKRRGGWWLKYGEVSSPYLKLIQLESEADSIRGAELSFVPGLLQTEDYARAVIRATRPHDSADEVERRVQIRLTRQELLKQDQPPEFWTVLDEAVLHRIVGSPAVMAEQLRALAAANELPHITVQILPFAHGGHEAMTGAFRILRFPDRRDPDTVYFEGFAGDLYLDDSTEIARCSLVFDHLCAAALSPRLSSVRMLDVARSLTG</sequence>
<dbReference type="Proteomes" id="UP000601223">
    <property type="component" value="Unassembled WGS sequence"/>
</dbReference>
<dbReference type="InterPro" id="IPR001387">
    <property type="entry name" value="Cro/C1-type_HTH"/>
</dbReference>
<accession>A0A8J3JAJ1</accession>
<organism evidence="2 3">
    <name type="scientific">Catellatospora bangladeshensis</name>
    <dbReference type="NCBI Taxonomy" id="310355"/>
    <lineage>
        <taxon>Bacteria</taxon>
        <taxon>Bacillati</taxon>
        <taxon>Actinomycetota</taxon>
        <taxon>Actinomycetes</taxon>
        <taxon>Micromonosporales</taxon>
        <taxon>Micromonosporaceae</taxon>
        <taxon>Catellatospora</taxon>
    </lineage>
</organism>
<protein>
    <submittedName>
        <fullName evidence="2">Transcriptional regulator</fullName>
    </submittedName>
</protein>
<dbReference type="Gene3D" id="1.10.260.40">
    <property type="entry name" value="lambda repressor-like DNA-binding domains"/>
    <property type="match status" value="1"/>
</dbReference>
<dbReference type="CDD" id="cd00093">
    <property type="entry name" value="HTH_XRE"/>
    <property type="match status" value="1"/>
</dbReference>
<feature type="domain" description="HTH cro/C1-type" evidence="1">
    <location>
        <begin position="17"/>
        <end position="71"/>
    </location>
</feature>
<name>A0A8J3JAJ1_9ACTN</name>
<dbReference type="SMART" id="SM00530">
    <property type="entry name" value="HTH_XRE"/>
    <property type="match status" value="1"/>
</dbReference>
<dbReference type="InterPro" id="IPR043917">
    <property type="entry name" value="DUF5753"/>
</dbReference>
<evidence type="ECO:0000313" key="2">
    <source>
        <dbReference type="EMBL" id="GIF79169.1"/>
    </source>
</evidence>
<dbReference type="Pfam" id="PF19054">
    <property type="entry name" value="DUF5753"/>
    <property type="match status" value="1"/>
</dbReference>
<gene>
    <name evidence="2" type="ORF">Cba03nite_05180</name>
</gene>
<keyword evidence="3" id="KW-1185">Reference proteome</keyword>
<dbReference type="PROSITE" id="PS50943">
    <property type="entry name" value="HTH_CROC1"/>
    <property type="match status" value="1"/>
</dbReference>
<proteinExistence type="predicted"/>
<evidence type="ECO:0000259" key="1">
    <source>
        <dbReference type="PROSITE" id="PS50943"/>
    </source>
</evidence>
<dbReference type="Pfam" id="PF13560">
    <property type="entry name" value="HTH_31"/>
    <property type="match status" value="1"/>
</dbReference>
<reference evidence="2 3" key="1">
    <citation type="submission" date="2021-01" db="EMBL/GenBank/DDBJ databases">
        <title>Whole genome shotgun sequence of Catellatospora bangladeshensis NBRC 107357.</title>
        <authorList>
            <person name="Komaki H."/>
            <person name="Tamura T."/>
        </authorList>
    </citation>
    <scope>NUCLEOTIDE SEQUENCE [LARGE SCALE GENOMIC DNA]</scope>
    <source>
        <strain evidence="2 3">NBRC 107357</strain>
    </source>
</reference>
<evidence type="ECO:0000313" key="3">
    <source>
        <dbReference type="Proteomes" id="UP000601223"/>
    </source>
</evidence>